<organism evidence="1 2">
    <name type="scientific">Enterococcus gallinarum</name>
    <dbReference type="NCBI Taxonomy" id="1353"/>
    <lineage>
        <taxon>Bacteria</taxon>
        <taxon>Bacillati</taxon>
        <taxon>Bacillota</taxon>
        <taxon>Bacilli</taxon>
        <taxon>Lactobacillales</taxon>
        <taxon>Enterococcaceae</taxon>
        <taxon>Enterococcus</taxon>
    </lineage>
</organism>
<dbReference type="RefSeq" id="WP_060814191.1">
    <property type="nucleotide sequence ID" value="NZ_JBHULA010000043.1"/>
</dbReference>
<dbReference type="EMBL" id="UFYW01000001">
    <property type="protein sequence ID" value="STD82633.1"/>
    <property type="molecule type" value="Genomic_DNA"/>
</dbReference>
<keyword evidence="2" id="KW-1185">Reference proteome</keyword>
<accession>A0A376GXC5</accession>
<sequence>MNTFKKIHKRSIICYKKKGRKTIGGQDKHYVEEVIRCCQEIQQTIQRFGDNPLVFQEDSDYRRSIQMSCIEIGEILGLRLSDFFRYSFTECDWLKFVKMRHYLVHRVNRRGYRKLDVWRFIHQDIPDLQRILEKKLKEEGEGCLILS</sequence>
<reference evidence="1 2" key="1">
    <citation type="submission" date="2018-06" db="EMBL/GenBank/DDBJ databases">
        <authorList>
            <consortium name="Pathogen Informatics"/>
            <person name="Doyle S."/>
        </authorList>
    </citation>
    <scope>NUCLEOTIDE SEQUENCE [LARGE SCALE GENOMIC DNA]</scope>
    <source>
        <strain evidence="1 2">NCTC12360</strain>
    </source>
</reference>
<dbReference type="Proteomes" id="UP000254807">
    <property type="component" value="Unassembled WGS sequence"/>
</dbReference>
<evidence type="ECO:0008006" key="3">
    <source>
        <dbReference type="Google" id="ProtNLM"/>
    </source>
</evidence>
<dbReference type="AlphaFoldDB" id="A0A376GXC5"/>
<evidence type="ECO:0000313" key="2">
    <source>
        <dbReference type="Proteomes" id="UP000254807"/>
    </source>
</evidence>
<protein>
    <recommendedName>
        <fullName evidence="3">DUF86 domain-containing protein</fullName>
    </recommendedName>
</protein>
<proteinExistence type="predicted"/>
<name>A0A376GXC5_ENTGA</name>
<evidence type="ECO:0000313" key="1">
    <source>
        <dbReference type="EMBL" id="STD82633.1"/>
    </source>
</evidence>
<dbReference type="OrthoDB" id="4829434at2"/>
<gene>
    <name evidence="1" type="ORF">NCTC12360_01065</name>
</gene>